<name>A0ABQ9ECU4_TEGGR</name>
<sequence length="651" mass="72992">EDDSYGNYVKVTTVDVLAAENAVLHHTAKYDGIEDGHLIIRRGQPFDIYVRFNGGFNPKRNKLRFVFKTGPDPKPGRGTHVQCAIADSIIPGEWCAILKSRPSREEAVVTVYTPANCVVSDWNLTVESIITHCGRHMAFKYNHPNPIYVLFNPWCKEDEVYFSITALLEEYILNDSGAIFHGNYKQIGAKPWFYGQVFEDGILEASLYCIQNGFNSTYGKAMADPVRVSRIISKIVNSIDDNGVLEGNWTSNYSGGTSPLHWGGSVAILEEYMETKKPVKYGQCFVFSGIVTTICRAIGIPCRSVTNFASAHDTDGSITIDMYWDLESREAVTGTGTGDSVWNFHCWNDAWMQRKDLPEGYGGWQVIDSTPQERSEGMFQCGPMSLRAVKEGKCELSFDGPFIFSEVNADRVNWARKSDGQWFILGTEKSALDITDQYKYLEESELERNAVISASRAAINKKPFYNTGKQDIEFGGFLDRDFIIIGKDFDIGIKVKNLSNESRTLEGKIVCETVSYTGERINIIKKQTFTSGLDPHQNGELLMNVFASEYLNKVTEQAAMKVSVVITVLETGQKHAEQDDFRLRTPDMHVENIHVKKTDMNIGAGELWTAILALKPKKPGRRQVTVSFHSAQVHNINGVTEVDITEGYTHL</sequence>
<feature type="non-terminal residue" evidence="3">
    <location>
        <position position="1"/>
    </location>
</feature>
<evidence type="ECO:0000256" key="1">
    <source>
        <dbReference type="ARBA" id="ARBA00005968"/>
    </source>
</evidence>
<dbReference type="SUPFAM" id="SSF81296">
    <property type="entry name" value="E set domains"/>
    <property type="match status" value="1"/>
</dbReference>
<organism evidence="3 4">
    <name type="scientific">Tegillarca granosa</name>
    <name type="common">Malaysian cockle</name>
    <name type="synonym">Anadara granosa</name>
    <dbReference type="NCBI Taxonomy" id="220873"/>
    <lineage>
        <taxon>Eukaryota</taxon>
        <taxon>Metazoa</taxon>
        <taxon>Spiralia</taxon>
        <taxon>Lophotrochozoa</taxon>
        <taxon>Mollusca</taxon>
        <taxon>Bivalvia</taxon>
        <taxon>Autobranchia</taxon>
        <taxon>Pteriomorphia</taxon>
        <taxon>Arcoida</taxon>
        <taxon>Arcoidea</taxon>
        <taxon>Arcidae</taxon>
        <taxon>Tegillarca</taxon>
    </lineage>
</organism>
<dbReference type="Pfam" id="PF01841">
    <property type="entry name" value="Transglut_core"/>
    <property type="match status" value="1"/>
</dbReference>
<evidence type="ECO:0000313" key="4">
    <source>
        <dbReference type="Proteomes" id="UP001217089"/>
    </source>
</evidence>
<dbReference type="Pfam" id="PF00868">
    <property type="entry name" value="Transglut_N"/>
    <property type="match status" value="1"/>
</dbReference>
<keyword evidence="4" id="KW-1185">Reference proteome</keyword>
<protein>
    <recommendedName>
        <fullName evidence="2">Transglutaminase-like domain-containing protein</fullName>
    </recommendedName>
</protein>
<dbReference type="InterPro" id="IPR036238">
    <property type="entry name" value="Transglutaminase_C_sf"/>
</dbReference>
<dbReference type="PIRSF" id="PIRSF000459">
    <property type="entry name" value="TGM_EBP42"/>
    <property type="match status" value="1"/>
</dbReference>
<dbReference type="Proteomes" id="UP001217089">
    <property type="component" value="Unassembled WGS sequence"/>
</dbReference>
<comment type="similarity">
    <text evidence="1">Belongs to the transglutaminase superfamily. Transglutaminase family.</text>
</comment>
<evidence type="ECO:0000259" key="2">
    <source>
        <dbReference type="SMART" id="SM00460"/>
    </source>
</evidence>
<dbReference type="InterPro" id="IPR036985">
    <property type="entry name" value="Transglutaminase-like_sf"/>
</dbReference>
<dbReference type="Gene3D" id="2.60.40.10">
    <property type="entry name" value="Immunoglobulins"/>
    <property type="match status" value="3"/>
</dbReference>
<evidence type="ECO:0000313" key="3">
    <source>
        <dbReference type="EMBL" id="KAJ8303153.1"/>
    </source>
</evidence>
<accession>A0ABQ9ECU4</accession>
<dbReference type="Pfam" id="PF00927">
    <property type="entry name" value="Transglut_C"/>
    <property type="match status" value="1"/>
</dbReference>
<dbReference type="InterPro" id="IPR002931">
    <property type="entry name" value="Transglutaminase-like"/>
</dbReference>
<dbReference type="EMBL" id="JARBDR010000917">
    <property type="protein sequence ID" value="KAJ8303153.1"/>
    <property type="molecule type" value="Genomic_DNA"/>
</dbReference>
<comment type="caution">
    <text evidence="3">The sequence shown here is derived from an EMBL/GenBank/DDBJ whole genome shotgun (WGS) entry which is preliminary data.</text>
</comment>
<feature type="domain" description="Transglutaminase-like" evidence="2">
    <location>
        <begin position="276"/>
        <end position="371"/>
    </location>
</feature>
<dbReference type="PANTHER" id="PTHR11590:SF40">
    <property type="entry name" value="HEMOCYTE PROTEIN-GLUTAMINE GAMMA-GLUTAMYLTRANSFERASE-LIKE PROTEIN"/>
    <property type="match status" value="1"/>
</dbReference>
<dbReference type="InterPro" id="IPR050779">
    <property type="entry name" value="Transglutaminase"/>
</dbReference>
<dbReference type="SMART" id="SM00460">
    <property type="entry name" value="TGc"/>
    <property type="match status" value="1"/>
</dbReference>
<dbReference type="InterPro" id="IPR014756">
    <property type="entry name" value="Ig_E-set"/>
</dbReference>
<dbReference type="SUPFAM" id="SSF49309">
    <property type="entry name" value="Transglutaminase, two C-terminal domains"/>
    <property type="match status" value="2"/>
</dbReference>
<dbReference type="InterPro" id="IPR001102">
    <property type="entry name" value="Transglutaminase_N"/>
</dbReference>
<proteinExistence type="inferred from homology"/>
<dbReference type="Gene3D" id="3.90.260.10">
    <property type="entry name" value="Transglutaminase-like"/>
    <property type="match status" value="1"/>
</dbReference>
<dbReference type="InterPro" id="IPR038765">
    <property type="entry name" value="Papain-like_cys_pep_sf"/>
</dbReference>
<dbReference type="SUPFAM" id="SSF54001">
    <property type="entry name" value="Cysteine proteinases"/>
    <property type="match status" value="1"/>
</dbReference>
<dbReference type="InterPro" id="IPR013783">
    <property type="entry name" value="Ig-like_fold"/>
</dbReference>
<dbReference type="InterPro" id="IPR023608">
    <property type="entry name" value="Transglutaminase_animal"/>
</dbReference>
<dbReference type="InterPro" id="IPR008958">
    <property type="entry name" value="Transglutaminase_C"/>
</dbReference>
<dbReference type="PANTHER" id="PTHR11590">
    <property type="entry name" value="PROTEIN-GLUTAMINE GAMMA-GLUTAMYLTRANSFERASE"/>
    <property type="match status" value="1"/>
</dbReference>
<gene>
    <name evidence="3" type="ORF">KUTeg_019549</name>
</gene>
<reference evidence="3 4" key="1">
    <citation type="submission" date="2022-12" db="EMBL/GenBank/DDBJ databases">
        <title>Chromosome-level genome of Tegillarca granosa.</title>
        <authorList>
            <person name="Kim J."/>
        </authorList>
    </citation>
    <scope>NUCLEOTIDE SEQUENCE [LARGE SCALE GENOMIC DNA]</scope>
    <source>
        <strain evidence="3">Teg-2019</strain>
        <tissue evidence="3">Adductor muscle</tissue>
    </source>
</reference>